<dbReference type="EMBL" id="MCGO01000070">
    <property type="protein sequence ID" value="ORY32702.1"/>
    <property type="molecule type" value="Genomic_DNA"/>
</dbReference>
<dbReference type="Proteomes" id="UP000193642">
    <property type="component" value="Unassembled WGS sequence"/>
</dbReference>
<proteinExistence type="predicted"/>
<accession>A0A1Y2BCY8</accession>
<comment type="caution">
    <text evidence="2">The sequence shown here is derived from an EMBL/GenBank/DDBJ whole genome shotgun (WGS) entry which is preliminary data.</text>
</comment>
<evidence type="ECO:0000313" key="2">
    <source>
        <dbReference type="EMBL" id="ORY32702.1"/>
    </source>
</evidence>
<gene>
    <name evidence="2" type="ORF">BCR33DRAFT_723367</name>
</gene>
<reference evidence="2 3" key="1">
    <citation type="submission" date="2016-07" db="EMBL/GenBank/DDBJ databases">
        <title>Pervasive Adenine N6-methylation of Active Genes in Fungi.</title>
        <authorList>
            <consortium name="DOE Joint Genome Institute"/>
            <person name="Mondo S.J."/>
            <person name="Dannebaum R.O."/>
            <person name="Kuo R.C."/>
            <person name="Labutti K."/>
            <person name="Haridas S."/>
            <person name="Kuo A."/>
            <person name="Salamov A."/>
            <person name="Ahrendt S.R."/>
            <person name="Lipzen A."/>
            <person name="Sullivan W."/>
            <person name="Andreopoulos W.B."/>
            <person name="Clum A."/>
            <person name="Lindquist E."/>
            <person name="Daum C."/>
            <person name="Ramamoorthy G.K."/>
            <person name="Gryganskyi A."/>
            <person name="Culley D."/>
            <person name="Magnuson J.K."/>
            <person name="James T.Y."/>
            <person name="O'Malley M.A."/>
            <person name="Stajich J.E."/>
            <person name="Spatafora J.W."/>
            <person name="Visel A."/>
            <person name="Grigoriev I.V."/>
        </authorList>
    </citation>
    <scope>NUCLEOTIDE SEQUENCE [LARGE SCALE GENOMIC DNA]</scope>
    <source>
        <strain evidence="2 3">JEL800</strain>
    </source>
</reference>
<organism evidence="2 3">
    <name type="scientific">Rhizoclosmatium globosum</name>
    <dbReference type="NCBI Taxonomy" id="329046"/>
    <lineage>
        <taxon>Eukaryota</taxon>
        <taxon>Fungi</taxon>
        <taxon>Fungi incertae sedis</taxon>
        <taxon>Chytridiomycota</taxon>
        <taxon>Chytridiomycota incertae sedis</taxon>
        <taxon>Chytridiomycetes</taxon>
        <taxon>Chytridiales</taxon>
        <taxon>Chytriomycetaceae</taxon>
        <taxon>Rhizoclosmatium</taxon>
    </lineage>
</organism>
<sequence>MITALYRTHDLRKHRLRHHSADGTREKSTVDTVAEVQKRNLNLNLNPTCTQLNTPQTPKALAFPSLLPVQSQEPPRANSQTAQRLHNPYFLHQSQHSYQPYAVPRQVHSNEQFLVENRVGWLQTRHQSQRRTIFEPQFCQLPPNYVPDNAFDQRAGRRVKYVPIMLPPSPQRRPEYQRPVYMSYREFVIDQ</sequence>
<feature type="region of interest" description="Disordered" evidence="1">
    <location>
        <begin position="1"/>
        <end position="28"/>
    </location>
</feature>
<evidence type="ECO:0000256" key="1">
    <source>
        <dbReference type="SAM" id="MobiDB-lite"/>
    </source>
</evidence>
<dbReference type="AlphaFoldDB" id="A0A1Y2BCY8"/>
<keyword evidence="3" id="KW-1185">Reference proteome</keyword>
<name>A0A1Y2BCY8_9FUNG</name>
<evidence type="ECO:0000313" key="3">
    <source>
        <dbReference type="Proteomes" id="UP000193642"/>
    </source>
</evidence>
<feature type="compositionally biased region" description="Basic and acidic residues" evidence="1">
    <location>
        <begin position="19"/>
        <end position="28"/>
    </location>
</feature>
<protein>
    <submittedName>
        <fullName evidence="2">Uncharacterized protein</fullName>
    </submittedName>
</protein>